<evidence type="ECO:0000313" key="16">
    <source>
        <dbReference type="Proteomes" id="UP000593571"/>
    </source>
</evidence>
<keyword evidence="3" id="KW-0732">Signal</keyword>
<evidence type="ECO:0000313" key="15">
    <source>
        <dbReference type="EMBL" id="KAF6474397.1"/>
    </source>
</evidence>
<proteinExistence type="predicted"/>
<evidence type="ECO:0000256" key="2">
    <source>
        <dbReference type="ARBA" id="ARBA00022475"/>
    </source>
</evidence>
<feature type="transmembrane region" description="Helical" evidence="13">
    <location>
        <begin position="12"/>
        <end position="32"/>
    </location>
</feature>
<evidence type="ECO:0000256" key="9">
    <source>
        <dbReference type="ARBA" id="ARBA00023303"/>
    </source>
</evidence>
<dbReference type="AlphaFoldDB" id="A0A7J8HPX9"/>
<keyword evidence="13" id="KW-0812">Transmembrane</keyword>
<evidence type="ECO:0000259" key="14">
    <source>
        <dbReference type="Pfam" id="PF02932"/>
    </source>
</evidence>
<comment type="function">
    <text evidence="12">Forms serotonin (5-hydroxytryptamine/5-HT3)-activated cation-selective channel complexes, which when activated cause fast, depolarizing responses in neurons.</text>
</comment>
<keyword evidence="4" id="KW-0770">Synapse</keyword>
<feature type="transmembrane region" description="Helical" evidence="13">
    <location>
        <begin position="66"/>
        <end position="94"/>
    </location>
</feature>
<dbReference type="SUPFAM" id="SSF90112">
    <property type="entry name" value="Neurotransmitter-gated ion-channel transmembrane pore"/>
    <property type="match status" value="1"/>
</dbReference>
<evidence type="ECO:0000256" key="1">
    <source>
        <dbReference type="ARBA" id="ARBA00022448"/>
    </source>
</evidence>
<evidence type="ECO:0000256" key="12">
    <source>
        <dbReference type="ARBA" id="ARBA00037540"/>
    </source>
</evidence>
<keyword evidence="16" id="KW-1185">Reference proteome</keyword>
<dbReference type="EMBL" id="JACASE010000004">
    <property type="protein sequence ID" value="KAF6474397.1"/>
    <property type="molecule type" value="Genomic_DNA"/>
</dbReference>
<evidence type="ECO:0000256" key="8">
    <source>
        <dbReference type="ARBA" id="ARBA00023286"/>
    </source>
</evidence>
<dbReference type="Gene3D" id="1.20.58.390">
    <property type="entry name" value="Neurotransmitter-gated ion-channel transmembrane domain"/>
    <property type="match status" value="1"/>
</dbReference>
<keyword evidence="2" id="KW-1003">Cell membrane</keyword>
<dbReference type="InterPro" id="IPR036719">
    <property type="entry name" value="Neuro-gated_channel_TM_sf"/>
</dbReference>
<accession>A0A7J8HPX9</accession>
<dbReference type="GO" id="GO:0004888">
    <property type="term" value="F:transmembrane signaling receptor activity"/>
    <property type="evidence" value="ECO:0007669"/>
    <property type="project" value="InterPro"/>
</dbReference>
<dbReference type="CDD" id="cd19063">
    <property type="entry name" value="LGIC_TM_5-HT3"/>
    <property type="match status" value="1"/>
</dbReference>
<dbReference type="InterPro" id="IPR006029">
    <property type="entry name" value="Neurotrans-gated_channel_TM"/>
</dbReference>
<evidence type="ECO:0000256" key="13">
    <source>
        <dbReference type="SAM" id="Phobius"/>
    </source>
</evidence>
<comment type="catalytic activity">
    <reaction evidence="11">
        <text>Ca(2+)(in) = Ca(2+)(out)</text>
        <dbReference type="Rhea" id="RHEA:29671"/>
        <dbReference type="ChEBI" id="CHEBI:29108"/>
    </reaction>
</comment>
<keyword evidence="9" id="KW-0407">Ion channel</keyword>
<evidence type="ECO:0000256" key="11">
    <source>
        <dbReference type="ARBA" id="ARBA00036634"/>
    </source>
</evidence>
<dbReference type="InterPro" id="IPR006201">
    <property type="entry name" value="Neur_channel"/>
</dbReference>
<reference evidence="15 16" key="1">
    <citation type="journal article" date="2020" name="Nature">
        <title>Six reference-quality genomes reveal evolution of bat adaptations.</title>
        <authorList>
            <person name="Jebb D."/>
            <person name="Huang Z."/>
            <person name="Pippel M."/>
            <person name="Hughes G.M."/>
            <person name="Lavrichenko K."/>
            <person name="Devanna P."/>
            <person name="Winkler S."/>
            <person name="Jermiin L.S."/>
            <person name="Skirmuntt E.C."/>
            <person name="Katzourakis A."/>
            <person name="Burkitt-Gray L."/>
            <person name="Ray D.A."/>
            <person name="Sullivan K.A.M."/>
            <person name="Roscito J.G."/>
            <person name="Kirilenko B.M."/>
            <person name="Davalos L.M."/>
            <person name="Corthals A.P."/>
            <person name="Power M.L."/>
            <person name="Jones G."/>
            <person name="Ransome R.D."/>
            <person name="Dechmann D.K.N."/>
            <person name="Locatelli A.G."/>
            <person name="Puechmaille S.J."/>
            <person name="Fedrigo O."/>
            <person name="Jarvis E.D."/>
            <person name="Hiller M."/>
            <person name="Vernes S.C."/>
            <person name="Myers E.W."/>
            <person name="Teeling E.C."/>
        </authorList>
    </citation>
    <scope>NUCLEOTIDE SEQUENCE [LARGE SCALE GENOMIC DNA]</scope>
    <source>
        <strain evidence="15">MRouAeg1</strain>
        <tissue evidence="15">Muscle</tissue>
    </source>
</reference>
<keyword evidence="1" id="KW-0813">Transport</keyword>
<organism evidence="15 16">
    <name type="scientific">Rousettus aegyptiacus</name>
    <name type="common">Egyptian fruit bat</name>
    <name type="synonym">Pteropus aegyptiacus</name>
    <dbReference type="NCBI Taxonomy" id="9407"/>
    <lineage>
        <taxon>Eukaryota</taxon>
        <taxon>Metazoa</taxon>
        <taxon>Chordata</taxon>
        <taxon>Craniata</taxon>
        <taxon>Vertebrata</taxon>
        <taxon>Euteleostomi</taxon>
        <taxon>Mammalia</taxon>
        <taxon>Eutheria</taxon>
        <taxon>Laurasiatheria</taxon>
        <taxon>Chiroptera</taxon>
        <taxon>Yinpterochiroptera</taxon>
        <taxon>Pteropodoidea</taxon>
        <taxon>Pteropodidae</taxon>
        <taxon>Rousettinae</taxon>
        <taxon>Rousettus</taxon>
    </lineage>
</organism>
<evidence type="ECO:0000256" key="7">
    <source>
        <dbReference type="ARBA" id="ARBA00023257"/>
    </source>
</evidence>
<keyword evidence="13" id="KW-0472">Membrane</keyword>
<dbReference type="Proteomes" id="UP000593571">
    <property type="component" value="Unassembled WGS sequence"/>
</dbReference>
<evidence type="ECO:0000256" key="5">
    <source>
        <dbReference type="ARBA" id="ARBA00023065"/>
    </source>
</evidence>
<name>A0A7J8HPX9_ROUAE</name>
<comment type="caution">
    <text evidence="15">The sequence shown here is derived from an EMBL/GenBank/DDBJ whole genome shotgun (WGS) entry which is preliminary data.</text>
</comment>
<evidence type="ECO:0000256" key="6">
    <source>
        <dbReference type="ARBA" id="ARBA00023170"/>
    </source>
</evidence>
<feature type="domain" description="Neurotransmitter-gated ion-channel transmembrane" evidence="14">
    <location>
        <begin position="16"/>
        <end position="121"/>
    </location>
</feature>
<protein>
    <submittedName>
        <fullName evidence="15">5-hydroxytryptamine receptor 3D</fullName>
    </submittedName>
</protein>
<dbReference type="GO" id="GO:0045211">
    <property type="term" value="C:postsynaptic membrane"/>
    <property type="evidence" value="ECO:0007669"/>
    <property type="project" value="UniProtKB-SubCell"/>
</dbReference>
<dbReference type="InterPro" id="IPR049944">
    <property type="entry name" value="LGIC_TM_5-HT3"/>
</dbReference>
<keyword evidence="8" id="KW-1071">Ligand-gated ion channel</keyword>
<keyword evidence="7" id="KW-0628">Postsynaptic cell membrane</keyword>
<sequence>MVTIRRRPRLYVINFLMPSGFLVAVDALSFYLPAESKTRVPFKMTPLLGYNVFPLIMNDLFSKSGILLISVYFALCLSLMVLSLLETIFINYLLHLATTQPPPMPQWLHSLLLHCTDPTKCYPTVPQKGTKGLGLTLAHFPGLKEPLELVGKVPDPREAEANECPGPTRTGQEDEAQRQCLVSLWVQFSHMMDTLLFCLYLFFMATSLITVIVLWNT</sequence>
<dbReference type="GO" id="GO:0005216">
    <property type="term" value="F:monoatomic ion channel activity"/>
    <property type="evidence" value="ECO:0007669"/>
    <property type="project" value="InterPro"/>
</dbReference>
<feature type="transmembrane region" description="Helical" evidence="13">
    <location>
        <begin position="194"/>
        <end position="215"/>
    </location>
</feature>
<keyword evidence="5" id="KW-0406">Ion transport</keyword>
<comment type="subcellular location">
    <subcellularLocation>
        <location evidence="10">Postsynaptic cell membrane</location>
        <topology evidence="10">Multi-pass membrane protein</topology>
    </subcellularLocation>
</comment>
<keyword evidence="6 15" id="KW-0675">Receptor</keyword>
<dbReference type="Pfam" id="PF02932">
    <property type="entry name" value="Neur_chan_memb"/>
    <property type="match status" value="1"/>
</dbReference>
<gene>
    <name evidence="15" type="ORF">HJG63_006509</name>
</gene>
<dbReference type="FunFam" id="1.20.58.390:FF:000020">
    <property type="entry name" value="5-hydroxytryptamine (serotonin) receptor 3A"/>
    <property type="match status" value="1"/>
</dbReference>
<evidence type="ECO:0000256" key="4">
    <source>
        <dbReference type="ARBA" id="ARBA00023018"/>
    </source>
</evidence>
<evidence type="ECO:0000256" key="3">
    <source>
        <dbReference type="ARBA" id="ARBA00022729"/>
    </source>
</evidence>
<dbReference type="InterPro" id="IPR038050">
    <property type="entry name" value="Neuro_actylchol_rec"/>
</dbReference>
<dbReference type="PANTHER" id="PTHR18945">
    <property type="entry name" value="NEUROTRANSMITTER GATED ION CHANNEL"/>
    <property type="match status" value="1"/>
</dbReference>
<evidence type="ECO:0000256" key="10">
    <source>
        <dbReference type="ARBA" id="ARBA00034104"/>
    </source>
</evidence>
<keyword evidence="13" id="KW-1133">Transmembrane helix</keyword>